<evidence type="ECO:0000313" key="4">
    <source>
        <dbReference type="EMBL" id="QBD76668.1"/>
    </source>
</evidence>
<protein>
    <submittedName>
        <fullName evidence="4">WYL domain-containing protein</fullName>
    </submittedName>
</protein>
<evidence type="ECO:0000259" key="3">
    <source>
        <dbReference type="PROSITE" id="PS51000"/>
    </source>
</evidence>
<dbReference type="PANTHER" id="PTHR34580">
    <property type="match status" value="1"/>
</dbReference>
<dbReference type="PROSITE" id="PS52050">
    <property type="entry name" value="WYL"/>
    <property type="match status" value="1"/>
</dbReference>
<evidence type="ECO:0000313" key="5">
    <source>
        <dbReference type="Proteomes" id="UP000290365"/>
    </source>
</evidence>
<dbReference type="PIRSF" id="PIRSF016838">
    <property type="entry name" value="PafC"/>
    <property type="match status" value="1"/>
</dbReference>
<gene>
    <name evidence="4" type="ORF">EPA93_11905</name>
</gene>
<dbReference type="InterPro" id="IPR036390">
    <property type="entry name" value="WH_DNA-bd_sf"/>
</dbReference>
<evidence type="ECO:0000256" key="2">
    <source>
        <dbReference type="ARBA" id="ARBA00023163"/>
    </source>
</evidence>
<dbReference type="InterPro" id="IPR051534">
    <property type="entry name" value="CBASS_pafABC_assoc_protein"/>
</dbReference>
<dbReference type="GO" id="GO:0003700">
    <property type="term" value="F:DNA-binding transcription factor activity"/>
    <property type="evidence" value="ECO:0007669"/>
    <property type="project" value="InterPro"/>
</dbReference>
<dbReference type="InterPro" id="IPR013196">
    <property type="entry name" value="HTH_11"/>
</dbReference>
<keyword evidence="2" id="KW-0804">Transcription</keyword>
<dbReference type="Proteomes" id="UP000290365">
    <property type="component" value="Chromosome"/>
</dbReference>
<evidence type="ECO:0000256" key="1">
    <source>
        <dbReference type="ARBA" id="ARBA00023015"/>
    </source>
</evidence>
<dbReference type="SUPFAM" id="SSF46785">
    <property type="entry name" value="Winged helix' DNA-binding domain"/>
    <property type="match status" value="1"/>
</dbReference>
<keyword evidence="1" id="KW-0805">Transcription regulation</keyword>
<accession>A0A4P6JN00</accession>
<dbReference type="PANTHER" id="PTHR34580:SF1">
    <property type="entry name" value="PROTEIN PAFC"/>
    <property type="match status" value="1"/>
</dbReference>
<dbReference type="RefSeq" id="WP_129887667.1">
    <property type="nucleotide sequence ID" value="NZ_CP035758.1"/>
</dbReference>
<dbReference type="InterPro" id="IPR028349">
    <property type="entry name" value="PafC-like"/>
</dbReference>
<dbReference type="Pfam" id="PF25583">
    <property type="entry name" value="WCX"/>
    <property type="match status" value="1"/>
</dbReference>
<name>A0A4P6JN00_KTERU</name>
<dbReference type="InterPro" id="IPR001034">
    <property type="entry name" value="DeoR_HTH"/>
</dbReference>
<dbReference type="InterPro" id="IPR036388">
    <property type="entry name" value="WH-like_DNA-bd_sf"/>
</dbReference>
<dbReference type="InterPro" id="IPR026881">
    <property type="entry name" value="WYL_dom"/>
</dbReference>
<keyword evidence="5" id="KW-1185">Reference proteome</keyword>
<feature type="domain" description="HTH deoR-type" evidence="3">
    <location>
        <begin position="2"/>
        <end position="57"/>
    </location>
</feature>
<proteinExistence type="predicted"/>
<dbReference type="KEGG" id="kbs:EPA93_11905"/>
<sequence>MRADRLVAIVLHLQTRKKMTAMALARELEVSTRTILRDVEALSIAGVPIYATGGRGGGIALDEHYRVTLSGLKEAEAQAFLLSSNLQLLREIGLGDAAENAFLKVAAAVPTHYHEALSFMRQRIYIDPIWWWHDVEPPPFLRDIQQAVYESRWISAVYEHWNGGCVEQLLEPYSLVAKSSAWYLVARREGALRTYRLSRFHAITLLDTHFIRTADFDLPTYWQQHIQEFSAITSVYSFTLRFHESCLPLVRRLLPGRSTIFGPADGDGCMNAHFNVESIDQAKMLVFGLGGQVEVIEPPELQAAVLHTAYDLIYSSSKSGEKRKESSFKDEEHL</sequence>
<dbReference type="Pfam" id="PF08279">
    <property type="entry name" value="HTH_11"/>
    <property type="match status" value="1"/>
</dbReference>
<reference evidence="4 5" key="1">
    <citation type="submission" date="2019-01" db="EMBL/GenBank/DDBJ databases">
        <title>Ktedonosporobacter rubrisoli SCAWS-G2.</title>
        <authorList>
            <person name="Huang Y."/>
            <person name="Yan B."/>
        </authorList>
    </citation>
    <scope>NUCLEOTIDE SEQUENCE [LARGE SCALE GENOMIC DNA]</scope>
    <source>
        <strain evidence="4 5">SCAWS-G2</strain>
    </source>
</reference>
<dbReference type="InterPro" id="IPR057727">
    <property type="entry name" value="WCX_dom"/>
</dbReference>
<dbReference type="PROSITE" id="PS51000">
    <property type="entry name" value="HTH_DEOR_2"/>
    <property type="match status" value="1"/>
</dbReference>
<dbReference type="Pfam" id="PF13280">
    <property type="entry name" value="WYL"/>
    <property type="match status" value="1"/>
</dbReference>
<dbReference type="Gene3D" id="1.10.10.10">
    <property type="entry name" value="Winged helix-like DNA-binding domain superfamily/Winged helix DNA-binding domain"/>
    <property type="match status" value="1"/>
</dbReference>
<dbReference type="AlphaFoldDB" id="A0A4P6JN00"/>
<organism evidence="4 5">
    <name type="scientific">Ktedonosporobacter rubrisoli</name>
    <dbReference type="NCBI Taxonomy" id="2509675"/>
    <lineage>
        <taxon>Bacteria</taxon>
        <taxon>Bacillati</taxon>
        <taxon>Chloroflexota</taxon>
        <taxon>Ktedonobacteria</taxon>
        <taxon>Ktedonobacterales</taxon>
        <taxon>Ktedonosporobacteraceae</taxon>
        <taxon>Ktedonosporobacter</taxon>
    </lineage>
</organism>
<dbReference type="OrthoDB" id="9815009at2"/>
<dbReference type="EMBL" id="CP035758">
    <property type="protein sequence ID" value="QBD76668.1"/>
    <property type="molecule type" value="Genomic_DNA"/>
</dbReference>